<dbReference type="FunFam" id="3.40.309.10:FF:000006">
    <property type="entry name" value="Gamma-glutamyl phosphate reductase"/>
    <property type="match status" value="1"/>
</dbReference>
<dbReference type="PANTHER" id="PTHR11063">
    <property type="entry name" value="GLUTAMATE SEMIALDEHYDE DEHYDROGENASE"/>
    <property type="match status" value="1"/>
</dbReference>
<dbReference type="SUPFAM" id="SSF53720">
    <property type="entry name" value="ALDH-like"/>
    <property type="match status" value="1"/>
</dbReference>
<reference evidence="9" key="1">
    <citation type="submission" date="2020-08" db="EMBL/GenBank/DDBJ databases">
        <title>Genome public.</title>
        <authorList>
            <person name="Liu C."/>
            <person name="Sun Q."/>
        </authorList>
    </citation>
    <scope>NUCLEOTIDE SEQUENCE</scope>
    <source>
        <strain evidence="9">NSJ-23</strain>
    </source>
</reference>
<dbReference type="EC" id="1.2.1.41" evidence="7"/>
<protein>
    <recommendedName>
        <fullName evidence="7">Gamma-glutamyl phosphate reductase</fullName>
        <shortName evidence="7">GPR</shortName>
        <ecNumber evidence="7">1.2.1.41</ecNumber>
    </recommendedName>
    <alternativeName>
        <fullName evidence="7">Glutamate-5-semialdehyde dehydrogenase</fullName>
    </alternativeName>
    <alternativeName>
        <fullName evidence="7">Glutamyl-gamma-semialdehyde dehydrogenase</fullName>
        <shortName evidence="7">GSA dehydrogenase</shortName>
    </alternativeName>
</protein>
<dbReference type="HAMAP" id="MF_00412">
    <property type="entry name" value="ProA"/>
    <property type="match status" value="1"/>
</dbReference>
<name>A0A8J6JAG2_9FIRM</name>
<comment type="similarity">
    <text evidence="7">Belongs to the gamma-glutamyl phosphate reductase family.</text>
</comment>
<dbReference type="PIRSF" id="PIRSF000151">
    <property type="entry name" value="GPR"/>
    <property type="match status" value="1"/>
</dbReference>
<dbReference type="InterPro" id="IPR015590">
    <property type="entry name" value="Aldehyde_DH_dom"/>
</dbReference>
<dbReference type="InterPro" id="IPR016163">
    <property type="entry name" value="Ald_DH_C"/>
</dbReference>
<dbReference type="GO" id="GO:0005737">
    <property type="term" value="C:cytoplasm"/>
    <property type="evidence" value="ECO:0007669"/>
    <property type="project" value="UniProtKB-SubCell"/>
</dbReference>
<comment type="subcellular location">
    <subcellularLocation>
        <location evidence="7">Cytoplasm</location>
    </subcellularLocation>
</comment>
<evidence type="ECO:0000256" key="1">
    <source>
        <dbReference type="ARBA" id="ARBA00004985"/>
    </source>
</evidence>
<dbReference type="Pfam" id="PF00171">
    <property type="entry name" value="Aldedh"/>
    <property type="match status" value="1"/>
</dbReference>
<evidence type="ECO:0000256" key="3">
    <source>
        <dbReference type="ARBA" id="ARBA00022650"/>
    </source>
</evidence>
<evidence type="ECO:0000256" key="2">
    <source>
        <dbReference type="ARBA" id="ARBA00022605"/>
    </source>
</evidence>
<sequence>MTTQELLQKAKASKAAMALADTDRKNRALLAMADALIARADPILAANALDMEAARGTISEVMLDRLALNENRIAGMAQGVREVADLPDPVGVVLNRVDRPNGLVIQRVSVPMGVIAIIYESRPNVTSDAAALALKAGSACVLRCGKEAHHSAAAIVAALKDGLSSAGLPSEALQLVKDTTRQSAGELMAARGLVDLLIPRGGAGLIRACVDNAAVPVLETGTGICHIYVDQWANQTMALDIVENAKCSRPSVCNAAEVCLVHRAIAEEFLPKLRRRLTEDRAAAGLPPVELRLDRSAAAVIPGTPAGERDFDTEFLDYILAVKVVDSLENAVDHIAAHSTGHSDAIVTGDERAAHAFQQRVDSAAVYWNASTRFTDGGEFGLGCEMGISTQKLHARGPLGLAELCSYKTIIRGSGQIR</sequence>
<gene>
    <name evidence="7" type="primary">proA</name>
    <name evidence="9" type="ORF">H8S11_11110</name>
</gene>
<keyword evidence="10" id="KW-1185">Reference proteome</keyword>
<dbReference type="InterPro" id="IPR012134">
    <property type="entry name" value="Glu-5-SA_DH"/>
</dbReference>
<accession>A0A8J6JAG2</accession>
<keyword evidence="3 7" id="KW-0641">Proline biosynthesis</keyword>
<organism evidence="9 10">
    <name type="scientific">Flintibacter hominis</name>
    <dbReference type="NCBI Taxonomy" id="2763048"/>
    <lineage>
        <taxon>Bacteria</taxon>
        <taxon>Bacillati</taxon>
        <taxon>Bacillota</taxon>
        <taxon>Clostridia</taxon>
        <taxon>Eubacteriales</taxon>
        <taxon>Flintibacter</taxon>
    </lineage>
</organism>
<comment type="caution">
    <text evidence="9">The sequence shown here is derived from an EMBL/GenBank/DDBJ whole genome shotgun (WGS) entry which is preliminary data.</text>
</comment>
<dbReference type="GO" id="GO:0055129">
    <property type="term" value="P:L-proline biosynthetic process"/>
    <property type="evidence" value="ECO:0007669"/>
    <property type="project" value="UniProtKB-UniRule"/>
</dbReference>
<dbReference type="GO" id="GO:0004350">
    <property type="term" value="F:glutamate-5-semialdehyde dehydrogenase activity"/>
    <property type="evidence" value="ECO:0007669"/>
    <property type="project" value="UniProtKB-UniRule"/>
</dbReference>
<keyword evidence="7" id="KW-0963">Cytoplasm</keyword>
<dbReference type="GO" id="GO:0050661">
    <property type="term" value="F:NADP binding"/>
    <property type="evidence" value="ECO:0007669"/>
    <property type="project" value="InterPro"/>
</dbReference>
<evidence type="ECO:0000259" key="8">
    <source>
        <dbReference type="Pfam" id="PF00171"/>
    </source>
</evidence>
<keyword evidence="2 7" id="KW-0028">Amino-acid biosynthesis</keyword>
<comment type="function">
    <text evidence="7">Catalyzes the NADPH-dependent reduction of L-glutamate 5-phosphate into L-glutamate 5-semialdehyde and phosphate. The product spontaneously undergoes cyclization to form 1-pyrroline-5-carboxylate.</text>
</comment>
<evidence type="ECO:0000256" key="5">
    <source>
        <dbReference type="ARBA" id="ARBA00023002"/>
    </source>
</evidence>
<dbReference type="RefSeq" id="WP_186853180.1">
    <property type="nucleotide sequence ID" value="NZ_JACOPO010000008.1"/>
</dbReference>
<evidence type="ECO:0000313" key="10">
    <source>
        <dbReference type="Proteomes" id="UP000628736"/>
    </source>
</evidence>
<dbReference type="NCBIfam" id="NF001221">
    <property type="entry name" value="PRK00197.1"/>
    <property type="match status" value="1"/>
</dbReference>
<dbReference type="Gene3D" id="3.40.605.10">
    <property type="entry name" value="Aldehyde Dehydrogenase, Chain A, domain 1"/>
    <property type="match status" value="1"/>
</dbReference>
<dbReference type="PROSITE" id="PS01223">
    <property type="entry name" value="PROA"/>
    <property type="match status" value="1"/>
</dbReference>
<dbReference type="InterPro" id="IPR000965">
    <property type="entry name" value="GPR_dom"/>
</dbReference>
<dbReference type="InterPro" id="IPR016162">
    <property type="entry name" value="Ald_DH_N"/>
</dbReference>
<dbReference type="InterPro" id="IPR020593">
    <property type="entry name" value="G-glutamylP_reductase_CS"/>
</dbReference>
<dbReference type="CDD" id="cd07079">
    <property type="entry name" value="ALDH_F18-19_ProA-GPR"/>
    <property type="match status" value="1"/>
</dbReference>
<dbReference type="NCBIfam" id="TIGR00407">
    <property type="entry name" value="proA"/>
    <property type="match status" value="1"/>
</dbReference>
<dbReference type="EMBL" id="JACOPO010000008">
    <property type="protein sequence ID" value="MBC5723357.1"/>
    <property type="molecule type" value="Genomic_DNA"/>
</dbReference>
<dbReference type="InterPro" id="IPR016161">
    <property type="entry name" value="Ald_DH/histidinol_DH"/>
</dbReference>
<evidence type="ECO:0000256" key="7">
    <source>
        <dbReference type="HAMAP-Rule" id="MF_00412"/>
    </source>
</evidence>
<evidence type="ECO:0000313" key="9">
    <source>
        <dbReference type="EMBL" id="MBC5723357.1"/>
    </source>
</evidence>
<dbReference type="AlphaFoldDB" id="A0A8J6JAG2"/>
<evidence type="ECO:0000256" key="6">
    <source>
        <dbReference type="ARBA" id="ARBA00049024"/>
    </source>
</evidence>
<evidence type="ECO:0000256" key="4">
    <source>
        <dbReference type="ARBA" id="ARBA00022857"/>
    </source>
</evidence>
<comment type="catalytic activity">
    <reaction evidence="6 7">
        <text>L-glutamate 5-semialdehyde + phosphate + NADP(+) = L-glutamyl 5-phosphate + NADPH + H(+)</text>
        <dbReference type="Rhea" id="RHEA:19541"/>
        <dbReference type="ChEBI" id="CHEBI:15378"/>
        <dbReference type="ChEBI" id="CHEBI:43474"/>
        <dbReference type="ChEBI" id="CHEBI:57783"/>
        <dbReference type="ChEBI" id="CHEBI:58066"/>
        <dbReference type="ChEBI" id="CHEBI:58274"/>
        <dbReference type="ChEBI" id="CHEBI:58349"/>
        <dbReference type="EC" id="1.2.1.41"/>
    </reaction>
</comment>
<dbReference type="Gene3D" id="3.40.309.10">
    <property type="entry name" value="Aldehyde Dehydrogenase, Chain A, domain 2"/>
    <property type="match status" value="1"/>
</dbReference>
<keyword evidence="4 7" id="KW-0521">NADP</keyword>
<dbReference type="PANTHER" id="PTHR11063:SF8">
    <property type="entry name" value="DELTA-1-PYRROLINE-5-CARBOXYLATE SYNTHASE"/>
    <property type="match status" value="1"/>
</dbReference>
<keyword evidence="5 7" id="KW-0560">Oxidoreductase</keyword>
<feature type="domain" description="Aldehyde dehydrogenase" evidence="8">
    <location>
        <begin position="4"/>
        <end position="279"/>
    </location>
</feature>
<dbReference type="Proteomes" id="UP000628736">
    <property type="component" value="Unassembled WGS sequence"/>
</dbReference>
<dbReference type="UniPathway" id="UPA00098">
    <property type="reaction ID" value="UER00360"/>
</dbReference>
<comment type="pathway">
    <text evidence="1 7">Amino-acid biosynthesis; L-proline biosynthesis; L-glutamate 5-semialdehyde from L-glutamate: step 2/2.</text>
</comment>
<proteinExistence type="inferred from homology"/>